<evidence type="ECO:0000256" key="4">
    <source>
        <dbReference type="ARBA" id="ARBA00023128"/>
    </source>
</evidence>
<evidence type="ECO:0000256" key="1">
    <source>
        <dbReference type="ARBA" id="ARBA00004173"/>
    </source>
</evidence>
<dbReference type="HOGENOM" id="CLU_054226_0_0_1"/>
<comment type="similarity">
    <text evidence="2">Belongs to the ATP11 family.</text>
</comment>
<dbReference type="Pfam" id="PF06644">
    <property type="entry name" value="ATP11"/>
    <property type="match status" value="1"/>
</dbReference>
<keyword evidence="4" id="KW-0496">Mitochondrion</keyword>
<dbReference type="EMBL" id="KN831769">
    <property type="protein sequence ID" value="KIM47920.1"/>
    <property type="molecule type" value="Genomic_DNA"/>
</dbReference>
<accession>A0A0C3CGP8</accession>
<evidence type="ECO:0008006" key="8">
    <source>
        <dbReference type="Google" id="ProtNLM"/>
    </source>
</evidence>
<evidence type="ECO:0000256" key="3">
    <source>
        <dbReference type="ARBA" id="ARBA00022946"/>
    </source>
</evidence>
<organism evidence="6 7">
    <name type="scientific">Hebeloma cylindrosporum</name>
    <dbReference type="NCBI Taxonomy" id="76867"/>
    <lineage>
        <taxon>Eukaryota</taxon>
        <taxon>Fungi</taxon>
        <taxon>Dikarya</taxon>
        <taxon>Basidiomycota</taxon>
        <taxon>Agaricomycotina</taxon>
        <taxon>Agaricomycetes</taxon>
        <taxon>Agaricomycetidae</taxon>
        <taxon>Agaricales</taxon>
        <taxon>Agaricineae</taxon>
        <taxon>Hymenogastraceae</taxon>
        <taxon>Hebeloma</taxon>
    </lineage>
</organism>
<evidence type="ECO:0000313" key="7">
    <source>
        <dbReference type="Proteomes" id="UP000053424"/>
    </source>
</evidence>
<dbReference type="AlphaFoldDB" id="A0A0C3CGP8"/>
<evidence type="ECO:0000313" key="6">
    <source>
        <dbReference type="EMBL" id="KIM47920.1"/>
    </source>
</evidence>
<dbReference type="GO" id="GO:0005739">
    <property type="term" value="C:mitochondrion"/>
    <property type="evidence" value="ECO:0007669"/>
    <property type="project" value="UniProtKB-SubCell"/>
</dbReference>
<dbReference type="GO" id="GO:0033615">
    <property type="term" value="P:mitochondrial proton-transporting ATP synthase complex assembly"/>
    <property type="evidence" value="ECO:0007669"/>
    <property type="project" value="TreeGrafter"/>
</dbReference>
<reference evidence="7" key="2">
    <citation type="submission" date="2015-01" db="EMBL/GenBank/DDBJ databases">
        <title>Evolutionary Origins and Diversification of the Mycorrhizal Mutualists.</title>
        <authorList>
            <consortium name="DOE Joint Genome Institute"/>
            <consortium name="Mycorrhizal Genomics Consortium"/>
            <person name="Kohler A."/>
            <person name="Kuo A."/>
            <person name="Nagy L.G."/>
            <person name="Floudas D."/>
            <person name="Copeland A."/>
            <person name="Barry K.W."/>
            <person name="Cichocki N."/>
            <person name="Veneault-Fourrey C."/>
            <person name="LaButti K."/>
            <person name="Lindquist E.A."/>
            <person name="Lipzen A."/>
            <person name="Lundell T."/>
            <person name="Morin E."/>
            <person name="Murat C."/>
            <person name="Riley R."/>
            <person name="Ohm R."/>
            <person name="Sun H."/>
            <person name="Tunlid A."/>
            <person name="Henrissat B."/>
            <person name="Grigoriev I.V."/>
            <person name="Hibbett D.S."/>
            <person name="Martin F."/>
        </authorList>
    </citation>
    <scope>NUCLEOTIDE SEQUENCE [LARGE SCALE GENOMIC DNA]</scope>
    <source>
        <strain evidence="7">h7</strain>
    </source>
</reference>
<keyword evidence="7" id="KW-1185">Reference proteome</keyword>
<dbReference type="Proteomes" id="UP000053424">
    <property type="component" value="Unassembled WGS sequence"/>
</dbReference>
<comment type="subcellular location">
    <subcellularLocation>
        <location evidence="1">Mitochondrion</location>
    </subcellularLocation>
</comment>
<evidence type="ECO:0000256" key="5">
    <source>
        <dbReference type="SAM" id="MobiDB-lite"/>
    </source>
</evidence>
<name>A0A0C3CGP8_HEBCY</name>
<keyword evidence="3" id="KW-0809">Transit peptide</keyword>
<evidence type="ECO:0000256" key="2">
    <source>
        <dbReference type="ARBA" id="ARBA00009116"/>
    </source>
</evidence>
<dbReference type="OrthoDB" id="16535at2759"/>
<dbReference type="PANTHER" id="PTHR13126">
    <property type="entry name" value="CHAPERONE ATP11"/>
    <property type="match status" value="1"/>
</dbReference>
<dbReference type="PANTHER" id="PTHR13126:SF0">
    <property type="entry name" value="ATP SYNTHASE MITOCHONDRIAL F1 COMPLEX ASSEMBLY FACTOR 1"/>
    <property type="match status" value="1"/>
</dbReference>
<protein>
    <recommendedName>
        <fullName evidence="8">ATP11-domain-containing protein</fullName>
    </recommendedName>
</protein>
<proteinExistence type="inferred from homology"/>
<reference evidence="6 7" key="1">
    <citation type="submission" date="2014-04" db="EMBL/GenBank/DDBJ databases">
        <authorList>
            <consortium name="DOE Joint Genome Institute"/>
            <person name="Kuo A."/>
            <person name="Gay G."/>
            <person name="Dore J."/>
            <person name="Kohler A."/>
            <person name="Nagy L.G."/>
            <person name="Floudas D."/>
            <person name="Copeland A."/>
            <person name="Barry K.W."/>
            <person name="Cichocki N."/>
            <person name="Veneault-Fourrey C."/>
            <person name="LaButti K."/>
            <person name="Lindquist E.A."/>
            <person name="Lipzen A."/>
            <person name="Lundell T."/>
            <person name="Morin E."/>
            <person name="Murat C."/>
            <person name="Sun H."/>
            <person name="Tunlid A."/>
            <person name="Henrissat B."/>
            <person name="Grigoriev I.V."/>
            <person name="Hibbett D.S."/>
            <person name="Martin F."/>
            <person name="Nordberg H.P."/>
            <person name="Cantor M.N."/>
            <person name="Hua S.X."/>
        </authorList>
    </citation>
    <scope>NUCLEOTIDE SEQUENCE [LARGE SCALE GENOMIC DNA]</scope>
    <source>
        <strain evidence="7">h7</strain>
    </source>
</reference>
<feature type="compositionally biased region" description="Pro residues" evidence="5">
    <location>
        <begin position="88"/>
        <end position="102"/>
    </location>
</feature>
<sequence length="348" mass="39074">MSINIQWLSKVPYVTPRTICPVAGYLPALRRLSSTTAEAKYLDKLRRKAEESGLSMPQLIEKAKADESERRRYEAEKLKAATATLRESPPPQSYKKIPPLPVGPRKDAPPFTPLSSILNLPRILSSPHTADQISALWTAYHASRSGGTGRGFICASIPLTSFQQLKERARRYPSFVVPLPRLQEAPPEAPFVKGQTPHEFYYLQWNFHASPEVPSNDEIFFEKHAKTSLLSNPQACTVLFTPLQEYKLRGSFATPYLVMTLYTDLAATHGVVLLRGEITPSSSGGVRYMLTQADAQVLGLALQKFYLWKTGNDPSQLSEGERLLRAFHETPQDFKWEDLLKFQNLTGI</sequence>
<dbReference type="STRING" id="686832.A0A0C3CGP8"/>
<dbReference type="InterPro" id="IPR010591">
    <property type="entry name" value="ATP11"/>
</dbReference>
<feature type="region of interest" description="Disordered" evidence="5">
    <location>
        <begin position="85"/>
        <end position="105"/>
    </location>
</feature>
<gene>
    <name evidence="6" type="ORF">M413DRAFT_439619</name>
</gene>